<keyword evidence="1" id="KW-0479">Metal-binding</keyword>
<keyword evidence="2" id="KW-0863">Zinc-finger</keyword>
<name>A0A250L1V3_9GAMM</name>
<dbReference type="PROSITE" id="PS51128">
    <property type="entry name" value="ZF_DKSA_2"/>
    <property type="match status" value="1"/>
</dbReference>
<evidence type="ECO:0000259" key="5">
    <source>
        <dbReference type="Pfam" id="PF01258"/>
    </source>
</evidence>
<dbReference type="Pfam" id="PF01258">
    <property type="entry name" value="zf-dskA_traR"/>
    <property type="match status" value="1"/>
</dbReference>
<dbReference type="Proteomes" id="UP000266313">
    <property type="component" value="Chromosome"/>
</dbReference>
<accession>A0A250L1V3</accession>
<evidence type="ECO:0000256" key="3">
    <source>
        <dbReference type="ARBA" id="ARBA00022833"/>
    </source>
</evidence>
<dbReference type="InterPro" id="IPR000962">
    <property type="entry name" value="Znf_DskA_TraR"/>
</dbReference>
<dbReference type="Gene3D" id="1.20.120.910">
    <property type="entry name" value="DksA, coiled-coil domain"/>
    <property type="match status" value="1"/>
</dbReference>
<reference evidence="6 7" key="1">
    <citation type="submission" date="2016-12" db="EMBL/GenBank/DDBJ databases">
        <title>Genome sequencing of Methylocaldum marinum.</title>
        <authorList>
            <person name="Takeuchi M."/>
            <person name="Kamagata Y."/>
            <person name="Hiraoka S."/>
            <person name="Oshima K."/>
            <person name="Hattori M."/>
            <person name="Iwasaki W."/>
        </authorList>
    </citation>
    <scope>NUCLEOTIDE SEQUENCE [LARGE SCALE GENOMIC DNA]</scope>
    <source>
        <strain evidence="6 7">S8</strain>
    </source>
</reference>
<evidence type="ECO:0000256" key="2">
    <source>
        <dbReference type="ARBA" id="ARBA00022771"/>
    </source>
</evidence>
<dbReference type="OrthoDB" id="962301at2"/>
<protein>
    <submittedName>
        <fullName evidence="6">Transcriptional regulator, TraR/DksA family</fullName>
    </submittedName>
</protein>
<dbReference type="EMBL" id="AP017928">
    <property type="protein sequence ID" value="BBA37491.1"/>
    <property type="molecule type" value="Genomic_DNA"/>
</dbReference>
<evidence type="ECO:0000256" key="4">
    <source>
        <dbReference type="PROSITE-ProRule" id="PRU00510"/>
    </source>
</evidence>
<keyword evidence="3" id="KW-0862">Zinc</keyword>
<gene>
    <name evidence="6" type="ORF">sS8_5574</name>
</gene>
<organism evidence="6 7">
    <name type="scientific">Methylocaldum marinum</name>
    <dbReference type="NCBI Taxonomy" id="1432792"/>
    <lineage>
        <taxon>Bacteria</taxon>
        <taxon>Pseudomonadati</taxon>
        <taxon>Pseudomonadota</taxon>
        <taxon>Gammaproteobacteria</taxon>
        <taxon>Methylococcales</taxon>
        <taxon>Methylococcaceae</taxon>
        <taxon>Methylocaldum</taxon>
    </lineage>
</organism>
<dbReference type="SUPFAM" id="SSF109635">
    <property type="entry name" value="DnaK suppressor protein DksA, alpha-hairpin domain"/>
    <property type="match status" value="1"/>
</dbReference>
<dbReference type="AlphaFoldDB" id="A0A250L1V3"/>
<dbReference type="KEGG" id="mmai:sS8_5574"/>
<feature type="domain" description="Zinc finger DksA/TraR C4-type" evidence="5">
    <location>
        <begin position="88"/>
        <end position="122"/>
    </location>
</feature>
<dbReference type="GO" id="GO:0008270">
    <property type="term" value="F:zinc ion binding"/>
    <property type="evidence" value="ECO:0007669"/>
    <property type="project" value="UniProtKB-KW"/>
</dbReference>
<proteinExistence type="predicted"/>
<dbReference type="SUPFAM" id="SSF57716">
    <property type="entry name" value="Glucocorticoid receptor-like (DNA-binding domain)"/>
    <property type="match status" value="1"/>
</dbReference>
<dbReference type="PANTHER" id="PTHR33823:SF4">
    <property type="entry name" value="GENERAL STRESS PROTEIN 16O"/>
    <property type="match status" value="1"/>
</dbReference>
<dbReference type="InterPro" id="IPR037187">
    <property type="entry name" value="DnaK_N"/>
</dbReference>
<evidence type="ECO:0000313" key="7">
    <source>
        <dbReference type="Proteomes" id="UP000266313"/>
    </source>
</evidence>
<sequence length="130" mass="14653">MNACLSDAQINELKQDLNCRFGELREEIRQELLASDNEQYVDLAGQVHDMEEESVADLLVDLNLAIIDRHIRELQAIDAALLRIANNEYGICIDCDGEIGYPRLKANPAAARCHDCQERYEHTHAASKTS</sequence>
<dbReference type="RefSeq" id="WP_119632468.1">
    <property type="nucleotide sequence ID" value="NZ_AP017928.1"/>
</dbReference>
<keyword evidence="7" id="KW-1185">Reference proteome</keyword>
<evidence type="ECO:0000313" key="6">
    <source>
        <dbReference type="EMBL" id="BBA37491.1"/>
    </source>
</evidence>
<dbReference type="PANTHER" id="PTHR33823">
    <property type="entry name" value="RNA POLYMERASE-BINDING TRANSCRIPTION FACTOR DKSA-RELATED"/>
    <property type="match status" value="1"/>
</dbReference>
<feature type="zinc finger region" description="dksA C4-type" evidence="4">
    <location>
        <begin position="92"/>
        <end position="116"/>
    </location>
</feature>
<evidence type="ECO:0000256" key="1">
    <source>
        <dbReference type="ARBA" id="ARBA00022723"/>
    </source>
</evidence>